<keyword evidence="2" id="KW-1185">Reference proteome</keyword>
<protein>
    <submittedName>
        <fullName evidence="1">Uncharacterized protein</fullName>
    </submittedName>
</protein>
<dbReference type="EMBL" id="JAHUTI010023525">
    <property type="protein sequence ID" value="MED6240278.1"/>
    <property type="molecule type" value="Genomic_DNA"/>
</dbReference>
<sequence>MQWLKHSVKRIMTIFRTKTGERKENKRRNTGRGTATWRIQQGTMRTDRTKLQLRGECGGAACSGWLIRVFDVGAVCQRRTTALTLIRTRGSRVKRLLEAGGNSKQHEELRFFSTMISGI</sequence>
<accession>A0ABU7AQV1</accession>
<organism evidence="1 2">
    <name type="scientific">Ataeniobius toweri</name>
    <dbReference type="NCBI Taxonomy" id="208326"/>
    <lineage>
        <taxon>Eukaryota</taxon>
        <taxon>Metazoa</taxon>
        <taxon>Chordata</taxon>
        <taxon>Craniata</taxon>
        <taxon>Vertebrata</taxon>
        <taxon>Euteleostomi</taxon>
        <taxon>Actinopterygii</taxon>
        <taxon>Neopterygii</taxon>
        <taxon>Teleostei</taxon>
        <taxon>Neoteleostei</taxon>
        <taxon>Acanthomorphata</taxon>
        <taxon>Ovalentaria</taxon>
        <taxon>Atherinomorphae</taxon>
        <taxon>Cyprinodontiformes</taxon>
        <taxon>Goodeidae</taxon>
        <taxon>Ataeniobius</taxon>
    </lineage>
</organism>
<evidence type="ECO:0000313" key="2">
    <source>
        <dbReference type="Proteomes" id="UP001345963"/>
    </source>
</evidence>
<dbReference type="Proteomes" id="UP001345963">
    <property type="component" value="Unassembled WGS sequence"/>
</dbReference>
<evidence type="ECO:0000313" key="1">
    <source>
        <dbReference type="EMBL" id="MED6240278.1"/>
    </source>
</evidence>
<comment type="caution">
    <text evidence="1">The sequence shown here is derived from an EMBL/GenBank/DDBJ whole genome shotgun (WGS) entry which is preliminary data.</text>
</comment>
<proteinExistence type="predicted"/>
<gene>
    <name evidence="1" type="ORF">ATANTOWER_018566</name>
</gene>
<reference evidence="1 2" key="1">
    <citation type="submission" date="2021-07" db="EMBL/GenBank/DDBJ databases">
        <authorList>
            <person name="Palmer J.M."/>
        </authorList>
    </citation>
    <scope>NUCLEOTIDE SEQUENCE [LARGE SCALE GENOMIC DNA]</scope>
    <source>
        <strain evidence="1 2">AT_MEX2019</strain>
        <tissue evidence="1">Muscle</tissue>
    </source>
</reference>
<name>A0ABU7AQV1_9TELE</name>